<evidence type="ECO:0000256" key="2">
    <source>
        <dbReference type="ARBA" id="ARBA00006339"/>
    </source>
</evidence>
<evidence type="ECO:0000313" key="10">
    <source>
        <dbReference type="EnsemblProtists" id="EOD08425"/>
    </source>
</evidence>
<dbReference type="HOGENOM" id="CLU_708703_0_0_1"/>
<proteinExistence type="inferred from homology"/>
<dbReference type="RefSeq" id="XP_005760854.1">
    <property type="nucleotide sequence ID" value="XM_005760797.1"/>
</dbReference>
<evidence type="ECO:0000313" key="11">
    <source>
        <dbReference type="Proteomes" id="UP000013827"/>
    </source>
</evidence>
<dbReference type="GO" id="GO:0000139">
    <property type="term" value="C:Golgi membrane"/>
    <property type="evidence" value="ECO:0007669"/>
    <property type="project" value="UniProtKB-SubCell"/>
</dbReference>
<dbReference type="InterPro" id="IPR005331">
    <property type="entry name" value="Sulfotransferase"/>
</dbReference>
<evidence type="ECO:0000256" key="8">
    <source>
        <dbReference type="ARBA" id="ARBA00023180"/>
    </source>
</evidence>
<evidence type="ECO:0000256" key="7">
    <source>
        <dbReference type="ARBA" id="ARBA00023136"/>
    </source>
</evidence>
<protein>
    <recommendedName>
        <fullName evidence="12">Sulfotransferase domain-containing protein</fullName>
    </recommendedName>
</protein>
<keyword evidence="8" id="KW-0325">Glycoprotein</keyword>
<keyword evidence="5" id="KW-1133">Transmembrane helix</keyword>
<feature type="region of interest" description="Disordered" evidence="9">
    <location>
        <begin position="80"/>
        <end position="116"/>
    </location>
</feature>
<dbReference type="GO" id="GO:0016051">
    <property type="term" value="P:carbohydrate biosynthetic process"/>
    <property type="evidence" value="ECO:0007669"/>
    <property type="project" value="InterPro"/>
</dbReference>
<evidence type="ECO:0000256" key="3">
    <source>
        <dbReference type="ARBA" id="ARBA00022679"/>
    </source>
</evidence>
<feature type="region of interest" description="Disordered" evidence="9">
    <location>
        <begin position="1"/>
        <end position="24"/>
    </location>
</feature>
<accession>A0A0D3IAZ0</accession>
<dbReference type="InterPro" id="IPR018011">
    <property type="entry name" value="Carb_sulfotrans_8-10"/>
</dbReference>
<evidence type="ECO:0000256" key="6">
    <source>
        <dbReference type="ARBA" id="ARBA00023034"/>
    </source>
</evidence>
<dbReference type="EnsemblProtists" id="EOD08425">
    <property type="protein sequence ID" value="EOD08425"/>
    <property type="gene ID" value="EMIHUDRAFT_106126"/>
</dbReference>
<feature type="compositionally biased region" description="Pro residues" evidence="9">
    <location>
        <begin position="100"/>
        <end position="109"/>
    </location>
</feature>
<evidence type="ECO:0000256" key="9">
    <source>
        <dbReference type="SAM" id="MobiDB-lite"/>
    </source>
</evidence>
<reference evidence="11" key="1">
    <citation type="journal article" date="2013" name="Nature">
        <title>Pan genome of the phytoplankton Emiliania underpins its global distribution.</title>
        <authorList>
            <person name="Read B.A."/>
            <person name="Kegel J."/>
            <person name="Klute M.J."/>
            <person name="Kuo A."/>
            <person name="Lefebvre S.C."/>
            <person name="Maumus F."/>
            <person name="Mayer C."/>
            <person name="Miller J."/>
            <person name="Monier A."/>
            <person name="Salamov A."/>
            <person name="Young J."/>
            <person name="Aguilar M."/>
            <person name="Claverie J.M."/>
            <person name="Frickenhaus S."/>
            <person name="Gonzalez K."/>
            <person name="Herman E.K."/>
            <person name="Lin Y.C."/>
            <person name="Napier J."/>
            <person name="Ogata H."/>
            <person name="Sarno A.F."/>
            <person name="Shmutz J."/>
            <person name="Schroeder D."/>
            <person name="de Vargas C."/>
            <person name="Verret F."/>
            <person name="von Dassow P."/>
            <person name="Valentin K."/>
            <person name="Van de Peer Y."/>
            <person name="Wheeler G."/>
            <person name="Dacks J.B."/>
            <person name="Delwiche C.F."/>
            <person name="Dyhrman S.T."/>
            <person name="Glockner G."/>
            <person name="John U."/>
            <person name="Richards T."/>
            <person name="Worden A.Z."/>
            <person name="Zhang X."/>
            <person name="Grigoriev I.V."/>
            <person name="Allen A.E."/>
            <person name="Bidle K."/>
            <person name="Borodovsky M."/>
            <person name="Bowler C."/>
            <person name="Brownlee C."/>
            <person name="Cock J.M."/>
            <person name="Elias M."/>
            <person name="Gladyshev V.N."/>
            <person name="Groth M."/>
            <person name="Guda C."/>
            <person name="Hadaegh A."/>
            <person name="Iglesias-Rodriguez M.D."/>
            <person name="Jenkins J."/>
            <person name="Jones B.M."/>
            <person name="Lawson T."/>
            <person name="Leese F."/>
            <person name="Lindquist E."/>
            <person name="Lobanov A."/>
            <person name="Lomsadze A."/>
            <person name="Malik S.B."/>
            <person name="Marsh M.E."/>
            <person name="Mackinder L."/>
            <person name="Mock T."/>
            <person name="Mueller-Roeber B."/>
            <person name="Pagarete A."/>
            <person name="Parker M."/>
            <person name="Probert I."/>
            <person name="Quesneville H."/>
            <person name="Raines C."/>
            <person name="Rensing S.A."/>
            <person name="Riano-Pachon D.M."/>
            <person name="Richier S."/>
            <person name="Rokitta S."/>
            <person name="Shiraiwa Y."/>
            <person name="Soanes D.M."/>
            <person name="van der Giezen M."/>
            <person name="Wahlund T.M."/>
            <person name="Williams B."/>
            <person name="Wilson W."/>
            <person name="Wolfe G."/>
            <person name="Wurch L.L."/>
        </authorList>
    </citation>
    <scope>NUCLEOTIDE SEQUENCE</scope>
</reference>
<dbReference type="PANTHER" id="PTHR12137:SF54">
    <property type="entry name" value="CARBOHYDRATE SULFOTRANSFERASE"/>
    <property type="match status" value="1"/>
</dbReference>
<dbReference type="Pfam" id="PF03567">
    <property type="entry name" value="Sulfotransfer_2"/>
    <property type="match status" value="1"/>
</dbReference>
<dbReference type="KEGG" id="ehx:EMIHUDRAFT_106126"/>
<evidence type="ECO:0000256" key="5">
    <source>
        <dbReference type="ARBA" id="ARBA00022989"/>
    </source>
</evidence>
<reference evidence="10" key="2">
    <citation type="submission" date="2024-10" db="UniProtKB">
        <authorList>
            <consortium name="EnsemblProtists"/>
        </authorList>
    </citation>
    <scope>IDENTIFICATION</scope>
</reference>
<dbReference type="GeneID" id="17254512"/>
<keyword evidence="7" id="KW-0472">Membrane</keyword>
<dbReference type="PANTHER" id="PTHR12137">
    <property type="entry name" value="CARBOHYDRATE SULFOTRANSFERASE"/>
    <property type="match status" value="1"/>
</dbReference>
<dbReference type="AlphaFoldDB" id="A0A0D3IAZ0"/>
<evidence type="ECO:0008006" key="12">
    <source>
        <dbReference type="Google" id="ProtNLM"/>
    </source>
</evidence>
<dbReference type="Proteomes" id="UP000013827">
    <property type="component" value="Unassembled WGS sequence"/>
</dbReference>
<dbReference type="GO" id="GO:0008146">
    <property type="term" value="F:sulfotransferase activity"/>
    <property type="evidence" value="ECO:0007669"/>
    <property type="project" value="InterPro"/>
</dbReference>
<sequence length="390" mass="42773">MRGVTSPSCSEPPVVPFDDDDDPIEAAASDMLHSRSRLAGVEVRRLRMEERRVVLAEPRPDGISPTVPIAPPASDDPFELGDFMATPARRAPDQPSGAKEPPPPPPLPPYGGIVRGDDSPISTRQCLSLINRQPRLRLVQLPSSPPLLWCPTPRAGTTTTEGLFAHVFNRTRCRTCGAFQFSDVLVQDLTPAEHQRVCMQPGVRSFTTIRNPFDRLISAFICKVVLAQAPANCGGGGDASLMVRRETPGRRGARVVEDVSFDQFVRTIVRRGASALEANVHWRSASALCGPESMPYSLVGRAESLEDALATVGRWLGWPSQWVEEAMVREWSNPCAKDEFCSERYLARFVNATRLETRQRFFSDPQTRALVEAAYAADLALGGYDFSDGG</sequence>
<dbReference type="PaxDb" id="2903-EOD08425"/>
<evidence type="ECO:0000256" key="1">
    <source>
        <dbReference type="ARBA" id="ARBA00004323"/>
    </source>
</evidence>
<evidence type="ECO:0000256" key="4">
    <source>
        <dbReference type="ARBA" id="ARBA00022692"/>
    </source>
</evidence>
<keyword evidence="11" id="KW-1185">Reference proteome</keyword>
<keyword evidence="6" id="KW-0333">Golgi apparatus</keyword>
<keyword evidence="4" id="KW-0812">Transmembrane</keyword>
<dbReference type="Gene3D" id="3.40.50.300">
    <property type="entry name" value="P-loop containing nucleotide triphosphate hydrolases"/>
    <property type="match status" value="1"/>
</dbReference>
<dbReference type="eggNOG" id="KOG4651">
    <property type="taxonomic scope" value="Eukaryota"/>
</dbReference>
<name>A0A0D3IAZ0_EMIH1</name>
<dbReference type="SUPFAM" id="SSF52540">
    <property type="entry name" value="P-loop containing nucleoside triphosphate hydrolases"/>
    <property type="match status" value="1"/>
</dbReference>
<organism evidence="10 11">
    <name type="scientific">Emiliania huxleyi (strain CCMP1516)</name>
    <dbReference type="NCBI Taxonomy" id="280463"/>
    <lineage>
        <taxon>Eukaryota</taxon>
        <taxon>Haptista</taxon>
        <taxon>Haptophyta</taxon>
        <taxon>Prymnesiophyceae</taxon>
        <taxon>Isochrysidales</taxon>
        <taxon>Noelaerhabdaceae</taxon>
        <taxon>Emiliania</taxon>
    </lineage>
</organism>
<comment type="subcellular location">
    <subcellularLocation>
        <location evidence="1">Golgi apparatus membrane</location>
        <topology evidence="1">Single-pass type II membrane protein</topology>
    </subcellularLocation>
</comment>
<comment type="similarity">
    <text evidence="2">Belongs to the sulfotransferase 2 family.</text>
</comment>
<dbReference type="InterPro" id="IPR027417">
    <property type="entry name" value="P-loop_NTPase"/>
</dbReference>
<keyword evidence="3" id="KW-0808">Transferase</keyword>